<protein>
    <submittedName>
        <fullName evidence="3">Peptidase M23</fullName>
    </submittedName>
</protein>
<feature type="chain" id="PRO_5021998759" evidence="1">
    <location>
        <begin position="23"/>
        <end position="579"/>
    </location>
</feature>
<dbReference type="SUPFAM" id="SSF51261">
    <property type="entry name" value="Duplicated hybrid motif"/>
    <property type="match status" value="1"/>
</dbReference>
<feature type="signal peptide" evidence="1">
    <location>
        <begin position="1"/>
        <end position="22"/>
    </location>
</feature>
<feature type="domain" description="M23ase beta-sheet core" evidence="2">
    <location>
        <begin position="64"/>
        <end position="122"/>
    </location>
</feature>
<dbReference type="InterPro" id="IPR011055">
    <property type="entry name" value="Dup_hybrid_motif"/>
</dbReference>
<name>A0A512BIZ8_9BACT</name>
<dbReference type="InterPro" id="IPR050570">
    <property type="entry name" value="Cell_wall_metabolism_enzyme"/>
</dbReference>
<dbReference type="EMBL" id="BJYT01000034">
    <property type="protein sequence ID" value="GEO11949.1"/>
    <property type="molecule type" value="Genomic_DNA"/>
</dbReference>
<comment type="caution">
    <text evidence="3">The sequence shown here is derived from an EMBL/GenBank/DDBJ whole genome shotgun (WGS) entry which is preliminary data.</text>
</comment>
<sequence>MKQLAIFLLLFAYSLISKVSKAPVTKPEKQAKAITEYPKGYFRNPLDIPIKLAANFGELRPNHFHMGLDIRTNQRENLPVYAAAEGYVSRIKIEQFGFGRAIYITHPNGYTTLYAHLNEFYTPLNNYLKEKQYSDQQWEQEVEFEPSQFPVTKGQFIAFSGNTGGSAGPHLHFEIRDTKTGNNLNPWLFDLGLTDNIKPTIFRLYLYDRRYSTYQTSPVSIPISGINGNYSSASGVVTLRSPEVSFGISAGDKIHPVSNYYGIYEADISVNNTLKSAFKLNDFSYTDTRYINASIDYKTRLSGGSFIQHLSRLPGNYSLIFSQDGDGKILLTDTLVHGAEIVVKDVAGNTSVLKFKFRWDRSATNELTLAGQSVSMTPERENTFKTDDIEAVFSSRAFYDTVPFVYKSAPATDSKVVSQIHYLHNHTVPVHDSFTVRIKPSASLAKEDKEKVVMQLVSNRKTEVVKGTWVNDWMEAKFRDLGIVRLLVDNVAPRITATGFVNGGSVRNKKSISLLVTDNLGELKSFKALLDGSWLLFSRKNDSFIHTFDERTSPGRHELVVTAEDLAGNVSEKTFTFNR</sequence>
<dbReference type="Proteomes" id="UP000321513">
    <property type="component" value="Unassembled WGS sequence"/>
</dbReference>
<dbReference type="GO" id="GO:0004222">
    <property type="term" value="F:metalloendopeptidase activity"/>
    <property type="evidence" value="ECO:0007669"/>
    <property type="project" value="TreeGrafter"/>
</dbReference>
<dbReference type="AlphaFoldDB" id="A0A512BIZ8"/>
<reference evidence="3 4" key="1">
    <citation type="submission" date="2019-07" db="EMBL/GenBank/DDBJ databases">
        <title>Whole genome shotgun sequence of Segetibacter aerophilus NBRC 106135.</title>
        <authorList>
            <person name="Hosoyama A."/>
            <person name="Uohara A."/>
            <person name="Ohji S."/>
            <person name="Ichikawa N."/>
        </authorList>
    </citation>
    <scope>NUCLEOTIDE SEQUENCE [LARGE SCALE GENOMIC DNA]</scope>
    <source>
        <strain evidence="3 4">NBRC 106135</strain>
    </source>
</reference>
<feature type="domain" description="M23ase beta-sheet core" evidence="2">
    <location>
        <begin position="151"/>
        <end position="186"/>
    </location>
</feature>
<keyword evidence="4" id="KW-1185">Reference proteome</keyword>
<dbReference type="InterPro" id="IPR016047">
    <property type="entry name" value="M23ase_b-sheet_dom"/>
</dbReference>
<organism evidence="3 4">
    <name type="scientific">Segetibacter aerophilus</name>
    <dbReference type="NCBI Taxonomy" id="670293"/>
    <lineage>
        <taxon>Bacteria</taxon>
        <taxon>Pseudomonadati</taxon>
        <taxon>Bacteroidota</taxon>
        <taxon>Chitinophagia</taxon>
        <taxon>Chitinophagales</taxon>
        <taxon>Chitinophagaceae</taxon>
        <taxon>Segetibacter</taxon>
    </lineage>
</organism>
<dbReference type="PANTHER" id="PTHR21666:SF285">
    <property type="entry name" value="M23 FAMILY METALLOPEPTIDASE"/>
    <property type="match status" value="1"/>
</dbReference>
<evidence type="ECO:0000256" key="1">
    <source>
        <dbReference type="SAM" id="SignalP"/>
    </source>
</evidence>
<gene>
    <name evidence="3" type="ORF">SAE01_44450</name>
</gene>
<proteinExistence type="predicted"/>
<evidence type="ECO:0000259" key="2">
    <source>
        <dbReference type="Pfam" id="PF01551"/>
    </source>
</evidence>
<evidence type="ECO:0000313" key="3">
    <source>
        <dbReference type="EMBL" id="GEO11949.1"/>
    </source>
</evidence>
<dbReference type="Gene3D" id="2.70.70.10">
    <property type="entry name" value="Glucose Permease (Domain IIA)"/>
    <property type="match status" value="1"/>
</dbReference>
<dbReference type="CDD" id="cd12797">
    <property type="entry name" value="M23_peptidase"/>
    <property type="match status" value="1"/>
</dbReference>
<dbReference type="OrthoDB" id="9810477at2"/>
<dbReference type="RefSeq" id="WP_147206076.1">
    <property type="nucleotide sequence ID" value="NZ_BJYT01000034.1"/>
</dbReference>
<keyword evidence="1" id="KW-0732">Signal</keyword>
<accession>A0A512BIZ8</accession>
<evidence type="ECO:0000313" key="4">
    <source>
        <dbReference type="Proteomes" id="UP000321513"/>
    </source>
</evidence>
<dbReference type="PANTHER" id="PTHR21666">
    <property type="entry name" value="PEPTIDASE-RELATED"/>
    <property type="match status" value="1"/>
</dbReference>
<dbReference type="Pfam" id="PF01551">
    <property type="entry name" value="Peptidase_M23"/>
    <property type="match status" value="2"/>
</dbReference>